<evidence type="ECO:0000256" key="1">
    <source>
        <dbReference type="ARBA" id="ARBA00006471"/>
    </source>
</evidence>
<comment type="similarity">
    <text evidence="1 5 6">Belongs to the universal ribosomal protein uS8 family.</text>
</comment>
<reference evidence="7" key="1">
    <citation type="journal article" date="2015" name="Mitochondrial DNA">
        <title>The chloroplast genome of Ephedra foeminea (Ephedraceae, Gnetales), an entomophilous gymnosperm endemic to the Mediterranean area.</title>
        <authorList>
            <person name="Hou C."/>
            <person name="Wikstrom N."/>
            <person name="Rydin C."/>
        </authorList>
    </citation>
    <scope>NUCLEOTIDE SEQUENCE</scope>
</reference>
<dbReference type="EMBL" id="MG594463">
    <property type="protein sequence ID" value="QXG16849.1"/>
    <property type="molecule type" value="Genomic_DNA"/>
</dbReference>
<organism evidence="7">
    <name type="scientific">Ephedra foeminea</name>
    <dbReference type="NCBI Taxonomy" id="157595"/>
    <lineage>
        <taxon>Eukaryota</taxon>
        <taxon>Viridiplantae</taxon>
        <taxon>Streptophyta</taxon>
        <taxon>Embryophyta</taxon>
        <taxon>Tracheophyta</taxon>
        <taxon>Spermatophyta</taxon>
        <taxon>Gnetopsida</taxon>
        <taxon>Gnetidae</taxon>
        <taxon>Ephedrales</taxon>
        <taxon>Ephedraceae</taxon>
        <taxon>Ephedra</taxon>
    </lineage>
</organism>
<gene>
    <name evidence="5 7" type="primary">rps8</name>
</gene>
<dbReference type="SUPFAM" id="SSF56047">
    <property type="entry name" value="Ribosomal protein S8"/>
    <property type="match status" value="1"/>
</dbReference>
<dbReference type="NCBIfam" id="NF001109">
    <property type="entry name" value="PRK00136.1"/>
    <property type="match status" value="1"/>
</dbReference>
<dbReference type="EMBL" id="MG594464">
    <property type="protein sequence ID" value="QXG16916.1"/>
    <property type="molecule type" value="Genomic_DNA"/>
</dbReference>
<geneLocation type="chloroplast" evidence="7"/>
<dbReference type="GO" id="GO:1990904">
    <property type="term" value="C:ribonucleoprotein complex"/>
    <property type="evidence" value="ECO:0007669"/>
    <property type="project" value="UniProtKB-KW"/>
</dbReference>
<keyword evidence="5" id="KW-0694">RNA-binding</keyword>
<comment type="subunit">
    <text evidence="5">Part of the 30S ribosomal subunit.</text>
</comment>
<dbReference type="Gene3D" id="3.30.1490.10">
    <property type="match status" value="1"/>
</dbReference>
<dbReference type="GeneID" id="26889607"/>
<comment type="subcellular location">
    <subcellularLocation>
        <location evidence="5">Plastid</location>
        <location evidence="5">Chloroplast</location>
    </subcellularLocation>
</comment>
<dbReference type="Pfam" id="PF00410">
    <property type="entry name" value="Ribosomal_S8"/>
    <property type="match status" value="1"/>
</dbReference>
<sequence>MDTITNLTTSIKNAYIVNKRTVRVPATRINEKLGKILLNEGFINNIREHKEGKKSFLIFTFKYRKKKETRITLKRISKPGQRIYSNFRKIPKVLNGIGIVILSTSQGIMTDHEARQKKIGGEILCYAW</sequence>
<dbReference type="PROSITE" id="PS00053">
    <property type="entry name" value="RIBOSOMAL_S8"/>
    <property type="match status" value="1"/>
</dbReference>
<dbReference type="FunFam" id="3.30.1490.10:FF:000001">
    <property type="entry name" value="30S ribosomal protein S8"/>
    <property type="match status" value="1"/>
</dbReference>
<accession>A0A0U3UTK9</accession>
<name>A0A0U3UTK9_9SPER</name>
<dbReference type="EMBL" id="KT934791">
    <property type="protein sequence ID" value="ALV90172.1"/>
    <property type="molecule type" value="Genomic_DNA"/>
</dbReference>
<dbReference type="InterPro" id="IPR047863">
    <property type="entry name" value="Ribosomal_uS8_CS"/>
</dbReference>
<keyword evidence="3 5" id="KW-0687">Ribonucleoprotein</keyword>
<evidence type="ECO:0000256" key="6">
    <source>
        <dbReference type="RuleBase" id="RU003660"/>
    </source>
</evidence>
<keyword evidence="7" id="KW-0150">Chloroplast</keyword>
<evidence type="ECO:0000256" key="2">
    <source>
        <dbReference type="ARBA" id="ARBA00022980"/>
    </source>
</evidence>
<dbReference type="Gene3D" id="3.30.1370.30">
    <property type="match status" value="1"/>
</dbReference>
<reference evidence="8" key="2">
    <citation type="journal article" date="2021" name="Taxon">
        <title>Node ages, relationships, and phylogenomic incongruence in an ancient gymnosperm lineage -Phylogeny of Ephedra revisited.</title>
        <authorList>
            <person name="Rydin C."/>
            <person name="Blokzijl R."/>
            <person name="Thureborn O."/>
            <person name="Wikstroem N."/>
        </authorList>
    </citation>
    <scope>NUCLEOTIDE SEQUENCE</scope>
</reference>
<evidence type="ECO:0000256" key="3">
    <source>
        <dbReference type="ARBA" id="ARBA00023274"/>
    </source>
</evidence>
<dbReference type="InterPro" id="IPR035987">
    <property type="entry name" value="Ribosomal_uS8_sf"/>
</dbReference>
<keyword evidence="2 5" id="KW-0689">Ribosomal protein</keyword>
<proteinExistence type="inferred from homology"/>
<dbReference type="GO" id="GO:0006412">
    <property type="term" value="P:translation"/>
    <property type="evidence" value="ECO:0007669"/>
    <property type="project" value="UniProtKB-UniRule"/>
</dbReference>
<dbReference type="GO" id="GO:0009507">
    <property type="term" value="C:chloroplast"/>
    <property type="evidence" value="ECO:0007669"/>
    <property type="project" value="UniProtKB-SubCell"/>
</dbReference>
<keyword evidence="5" id="KW-0699">rRNA-binding</keyword>
<dbReference type="AlphaFoldDB" id="A0A0U3UTK9"/>
<dbReference type="HAMAP" id="MF_01302_B">
    <property type="entry name" value="Ribosomal_uS8_B"/>
    <property type="match status" value="1"/>
</dbReference>
<dbReference type="GO" id="GO:0005840">
    <property type="term" value="C:ribosome"/>
    <property type="evidence" value="ECO:0007669"/>
    <property type="project" value="UniProtKB-KW"/>
</dbReference>
<dbReference type="InterPro" id="IPR000630">
    <property type="entry name" value="Ribosomal_uS8"/>
</dbReference>
<evidence type="ECO:0000256" key="4">
    <source>
        <dbReference type="ARBA" id="ARBA00035153"/>
    </source>
</evidence>
<protein>
    <recommendedName>
        <fullName evidence="4 5">Small ribosomal subunit protein uS8c</fullName>
    </recommendedName>
</protein>
<dbReference type="GO" id="GO:0019843">
    <property type="term" value="F:rRNA binding"/>
    <property type="evidence" value="ECO:0007669"/>
    <property type="project" value="UniProtKB-UniRule"/>
</dbReference>
<dbReference type="GO" id="GO:0003735">
    <property type="term" value="F:structural constituent of ribosome"/>
    <property type="evidence" value="ECO:0007669"/>
    <property type="project" value="InterPro"/>
</dbReference>
<keyword evidence="7" id="KW-0934">Plastid</keyword>
<dbReference type="PANTHER" id="PTHR11758">
    <property type="entry name" value="40S RIBOSOMAL PROTEIN S15A"/>
    <property type="match status" value="1"/>
</dbReference>
<comment type="function">
    <text evidence="5">One of the primary rRNA binding proteins, it binds directly to 16S rRNA central domain where it helps coordinate assembly of the platform of the 30S subunit.</text>
</comment>
<evidence type="ECO:0000313" key="7">
    <source>
        <dbReference type="EMBL" id="ALV90172.1"/>
    </source>
</evidence>
<evidence type="ECO:0000313" key="8">
    <source>
        <dbReference type="EMBL" id="QXG16849.1"/>
    </source>
</evidence>
<evidence type="ECO:0000256" key="5">
    <source>
        <dbReference type="HAMAP-Rule" id="MF_01302"/>
    </source>
</evidence>
<dbReference type="RefSeq" id="YP_009231457.1">
    <property type="nucleotide sequence ID" value="NC_029347.1"/>
</dbReference>